<feature type="compositionally biased region" description="Polar residues" evidence="1">
    <location>
        <begin position="147"/>
        <end position="156"/>
    </location>
</feature>
<evidence type="ECO:0000313" key="2">
    <source>
        <dbReference type="EMBL" id="SAK97670.1"/>
    </source>
</evidence>
<protein>
    <submittedName>
        <fullName evidence="2">Uncharacterized protein</fullName>
    </submittedName>
</protein>
<dbReference type="EMBL" id="FCOI02000052">
    <property type="protein sequence ID" value="SAK97670.1"/>
    <property type="molecule type" value="Genomic_DNA"/>
</dbReference>
<dbReference type="Proteomes" id="UP000054624">
    <property type="component" value="Unassembled WGS sequence"/>
</dbReference>
<reference evidence="3" key="1">
    <citation type="submission" date="2016-01" db="EMBL/GenBank/DDBJ databases">
        <authorList>
            <person name="Peeters Charlotte."/>
        </authorList>
    </citation>
    <scope>NUCLEOTIDE SEQUENCE [LARGE SCALE GENOMIC DNA]</scope>
</reference>
<feature type="region of interest" description="Disordered" evidence="1">
    <location>
        <begin position="136"/>
        <end position="156"/>
    </location>
</feature>
<sequence>MFALDGGGFVGEFGVADYIAEPCRIVAAPQMKEPCVFIDAIGQFEEKREVVRAQLEPILRPAKVETALGDKHARRIFAHMTATLRFGRLHANDARIAPGVAAERLTPPDERLTDFGRVRWPARHRDARGARELLERFPGPGPAPMNLASSSITKDC</sequence>
<dbReference type="RefSeq" id="WP_061164951.1">
    <property type="nucleotide sequence ID" value="NZ_FCOI02000052.1"/>
</dbReference>
<evidence type="ECO:0000256" key="1">
    <source>
        <dbReference type="SAM" id="MobiDB-lite"/>
    </source>
</evidence>
<gene>
    <name evidence="2" type="ORF">AWB76_07440</name>
</gene>
<dbReference type="AlphaFoldDB" id="A0A158DTA7"/>
<proteinExistence type="predicted"/>
<evidence type="ECO:0000313" key="3">
    <source>
        <dbReference type="Proteomes" id="UP000054624"/>
    </source>
</evidence>
<keyword evidence="3" id="KW-1185">Reference proteome</keyword>
<organism evidence="2 3">
    <name type="scientific">Caballeronia temeraria</name>
    <dbReference type="NCBI Taxonomy" id="1777137"/>
    <lineage>
        <taxon>Bacteria</taxon>
        <taxon>Pseudomonadati</taxon>
        <taxon>Pseudomonadota</taxon>
        <taxon>Betaproteobacteria</taxon>
        <taxon>Burkholderiales</taxon>
        <taxon>Burkholderiaceae</taxon>
        <taxon>Caballeronia</taxon>
    </lineage>
</organism>
<name>A0A158DTA7_9BURK</name>
<accession>A0A158DTA7</accession>